<keyword evidence="3" id="KW-1015">Disulfide bond</keyword>
<dbReference type="CDD" id="cd00033">
    <property type="entry name" value="CCP"/>
    <property type="match status" value="2"/>
</dbReference>
<evidence type="ECO:0000256" key="4">
    <source>
        <dbReference type="PROSITE-ProRule" id="PRU00302"/>
    </source>
</evidence>
<dbReference type="Pfam" id="PF00084">
    <property type="entry name" value="Sushi"/>
    <property type="match status" value="1"/>
</dbReference>
<sequence length="183" mass="20169">MYYQGLSQNIFCLSPRILSRCVLVVWVVLTVEVFVAPSFQLLLRDLDYMVEEDIENEIRCQDPAQIANGETIVWGEGLLLEYRCKQGYFGVGITHGACDLSTGTWTIDPPVCAAKGCPDLSPPTHGVVNFDHSGGLASIVCRQGYFLLGDSILICEDGQWKGMFPVCAVTAKTNEKTKSRKVT</sequence>
<evidence type="ECO:0000313" key="7">
    <source>
        <dbReference type="EMBL" id="CEK48742.1"/>
    </source>
</evidence>
<dbReference type="EMBL" id="HACG01001877">
    <property type="protein sequence ID" value="CEK48742.1"/>
    <property type="molecule type" value="Transcribed_RNA"/>
</dbReference>
<keyword evidence="5" id="KW-0472">Membrane</keyword>
<keyword evidence="5" id="KW-0812">Transmembrane</keyword>
<organism evidence="7">
    <name type="scientific">Arion vulgaris</name>
    <dbReference type="NCBI Taxonomy" id="1028688"/>
    <lineage>
        <taxon>Eukaryota</taxon>
        <taxon>Metazoa</taxon>
        <taxon>Spiralia</taxon>
        <taxon>Lophotrochozoa</taxon>
        <taxon>Mollusca</taxon>
        <taxon>Gastropoda</taxon>
        <taxon>Heterobranchia</taxon>
        <taxon>Euthyneura</taxon>
        <taxon>Panpulmonata</taxon>
        <taxon>Eupulmonata</taxon>
        <taxon>Stylommatophora</taxon>
        <taxon>Helicina</taxon>
        <taxon>Arionoidea</taxon>
        <taxon>Arionidae</taxon>
        <taxon>Arion</taxon>
    </lineage>
</organism>
<dbReference type="InterPro" id="IPR000436">
    <property type="entry name" value="Sushi_SCR_CCP_dom"/>
</dbReference>
<protein>
    <recommendedName>
        <fullName evidence="6">Sushi domain-containing protein</fullName>
    </recommendedName>
</protein>
<dbReference type="PANTHER" id="PTHR45656:SF4">
    <property type="entry name" value="PROTEIN CBR-CLEC-78"/>
    <property type="match status" value="1"/>
</dbReference>
<feature type="transmembrane region" description="Helical" evidence="5">
    <location>
        <begin position="21"/>
        <end position="43"/>
    </location>
</feature>
<reference evidence="7" key="1">
    <citation type="submission" date="2014-12" db="EMBL/GenBank/DDBJ databases">
        <title>Insight into the proteome of Arion vulgaris.</title>
        <authorList>
            <person name="Aradska J."/>
            <person name="Bulat T."/>
            <person name="Smidak R."/>
            <person name="Sarate P."/>
            <person name="Gangsoo J."/>
            <person name="Sialana F."/>
            <person name="Bilban M."/>
            <person name="Lubec G."/>
        </authorList>
    </citation>
    <scope>NUCLEOTIDE SEQUENCE</scope>
    <source>
        <tissue evidence="7">Skin</tissue>
    </source>
</reference>
<evidence type="ECO:0000256" key="1">
    <source>
        <dbReference type="ARBA" id="ARBA00022729"/>
    </source>
</evidence>
<keyword evidence="1" id="KW-0732">Signal</keyword>
<evidence type="ECO:0000259" key="6">
    <source>
        <dbReference type="PROSITE" id="PS50923"/>
    </source>
</evidence>
<comment type="caution">
    <text evidence="4">Lacks conserved residue(s) required for the propagation of feature annotation.</text>
</comment>
<dbReference type="AlphaFoldDB" id="A0A0B6XXE3"/>
<keyword evidence="2" id="KW-0677">Repeat</keyword>
<keyword evidence="5" id="KW-1133">Transmembrane helix</keyword>
<keyword evidence="4" id="KW-0768">Sushi</keyword>
<dbReference type="PROSITE" id="PS50923">
    <property type="entry name" value="SUSHI"/>
    <property type="match status" value="2"/>
</dbReference>
<evidence type="ECO:0000256" key="5">
    <source>
        <dbReference type="SAM" id="Phobius"/>
    </source>
</evidence>
<proteinExistence type="predicted"/>
<dbReference type="InterPro" id="IPR051277">
    <property type="entry name" value="SEZ6_CSMD_C4BPB_Regulators"/>
</dbReference>
<dbReference type="Gene3D" id="2.10.70.10">
    <property type="entry name" value="Complement Module, domain 1"/>
    <property type="match status" value="2"/>
</dbReference>
<name>A0A0B6XXE3_9EUPU</name>
<dbReference type="SUPFAM" id="SSF57535">
    <property type="entry name" value="Complement control module/SCR domain"/>
    <property type="match status" value="2"/>
</dbReference>
<gene>
    <name evidence="7" type="primary">ORF5031</name>
</gene>
<accession>A0A0B6XXE3</accession>
<dbReference type="SMART" id="SM00032">
    <property type="entry name" value="CCP"/>
    <property type="match status" value="2"/>
</dbReference>
<evidence type="ECO:0000256" key="3">
    <source>
        <dbReference type="ARBA" id="ARBA00023157"/>
    </source>
</evidence>
<feature type="non-terminal residue" evidence="7">
    <location>
        <position position="183"/>
    </location>
</feature>
<dbReference type="PANTHER" id="PTHR45656">
    <property type="entry name" value="PROTEIN CBR-CLEC-78"/>
    <property type="match status" value="1"/>
</dbReference>
<feature type="domain" description="Sushi" evidence="6">
    <location>
        <begin position="58"/>
        <end position="114"/>
    </location>
</feature>
<dbReference type="InterPro" id="IPR035976">
    <property type="entry name" value="Sushi/SCR/CCP_sf"/>
</dbReference>
<evidence type="ECO:0000256" key="2">
    <source>
        <dbReference type="ARBA" id="ARBA00022737"/>
    </source>
</evidence>
<feature type="domain" description="Sushi" evidence="6">
    <location>
        <begin position="115"/>
        <end position="169"/>
    </location>
</feature>